<keyword evidence="2" id="KW-1185">Reference proteome</keyword>
<proteinExistence type="predicted"/>
<protein>
    <submittedName>
        <fullName evidence="1">Uncharacterized protein</fullName>
    </submittedName>
</protein>
<sequence>TQPGKKRKLPPTWPSKNGKKRKSNENSEDEDDDIPQPGVMKPDITFFGEALPTRFFDHFGGRDQDAVDLIIVMGTSLMVAPVSEIPLHVSPACPQIFISREPIKHIDFDINLLGDCDTVVAEICRRAGWDLKHSMALNDAKVDVSQHPANDCTWIVQVAAA</sequence>
<dbReference type="Proteomes" id="UP001186974">
    <property type="component" value="Unassembled WGS sequence"/>
</dbReference>
<comment type="caution">
    <text evidence="1">The sequence shown here is derived from an EMBL/GenBank/DDBJ whole genome shotgun (WGS) entry which is preliminary data.</text>
</comment>
<evidence type="ECO:0000313" key="2">
    <source>
        <dbReference type="Proteomes" id="UP001186974"/>
    </source>
</evidence>
<accession>A0ACC3DV44</accession>
<reference evidence="1" key="1">
    <citation type="submission" date="2024-09" db="EMBL/GenBank/DDBJ databases">
        <title>Black Yeasts Isolated from many extreme environments.</title>
        <authorList>
            <person name="Coleine C."/>
            <person name="Stajich J.E."/>
            <person name="Selbmann L."/>
        </authorList>
    </citation>
    <scope>NUCLEOTIDE SEQUENCE</scope>
    <source>
        <strain evidence="1">CCFEE 5737</strain>
    </source>
</reference>
<gene>
    <name evidence="1" type="ORF">LTS18_000314</name>
</gene>
<organism evidence="1 2">
    <name type="scientific">Coniosporium uncinatum</name>
    <dbReference type="NCBI Taxonomy" id="93489"/>
    <lineage>
        <taxon>Eukaryota</taxon>
        <taxon>Fungi</taxon>
        <taxon>Dikarya</taxon>
        <taxon>Ascomycota</taxon>
        <taxon>Pezizomycotina</taxon>
        <taxon>Dothideomycetes</taxon>
        <taxon>Dothideomycetes incertae sedis</taxon>
        <taxon>Coniosporium</taxon>
    </lineage>
</organism>
<name>A0ACC3DV44_9PEZI</name>
<dbReference type="EMBL" id="JAWDJW010000510">
    <property type="protein sequence ID" value="KAK3080555.1"/>
    <property type="molecule type" value="Genomic_DNA"/>
</dbReference>
<feature type="non-terminal residue" evidence="1">
    <location>
        <position position="1"/>
    </location>
</feature>
<evidence type="ECO:0000313" key="1">
    <source>
        <dbReference type="EMBL" id="KAK3080555.1"/>
    </source>
</evidence>